<feature type="transmembrane region" description="Helical" evidence="1">
    <location>
        <begin position="158"/>
        <end position="178"/>
    </location>
</feature>
<keyword evidence="3" id="KW-1185">Reference proteome</keyword>
<keyword evidence="1" id="KW-0812">Transmembrane</keyword>
<evidence type="ECO:0000256" key="1">
    <source>
        <dbReference type="SAM" id="Phobius"/>
    </source>
</evidence>
<organism evidence="2 3">
    <name type="scientific">Armatimonas rosea</name>
    <dbReference type="NCBI Taxonomy" id="685828"/>
    <lineage>
        <taxon>Bacteria</taxon>
        <taxon>Bacillati</taxon>
        <taxon>Armatimonadota</taxon>
        <taxon>Armatimonadia</taxon>
        <taxon>Armatimonadales</taxon>
        <taxon>Armatimonadaceae</taxon>
        <taxon>Armatimonas</taxon>
    </lineage>
</organism>
<name>A0A7W9SMJ4_ARMRO</name>
<keyword evidence="1" id="KW-1133">Transmembrane helix</keyword>
<gene>
    <name evidence="2" type="ORF">HNQ39_001147</name>
</gene>
<accession>A0A7W9SMJ4</accession>
<keyword evidence="1" id="KW-0472">Membrane</keyword>
<dbReference type="AlphaFoldDB" id="A0A7W9SMJ4"/>
<dbReference type="Proteomes" id="UP000520814">
    <property type="component" value="Unassembled WGS sequence"/>
</dbReference>
<feature type="transmembrane region" description="Helical" evidence="1">
    <location>
        <begin position="71"/>
        <end position="89"/>
    </location>
</feature>
<sequence length="188" mass="19752">MSSLTRSAIQGGLGFGLASLAVFATVAFGERWMYTHLGLWGAYLAWTVLFIGLGGGVLLPLAPPSWRGGRFFGLFALAFFLYAASWTAIYFLSKGTRTGEWAASLGSSVVMAYTFVVALKKPSPSAPLALVLFLANSLGYFAGSALNDAFVRPTGMLLWGGVYGLCLGAGLGAVLSLAQSKNAPERVH</sequence>
<comment type="caution">
    <text evidence="2">The sequence shown here is derived from an EMBL/GenBank/DDBJ whole genome shotgun (WGS) entry which is preliminary data.</text>
</comment>
<protein>
    <submittedName>
        <fullName evidence="2">Uncharacterized protein</fullName>
    </submittedName>
</protein>
<feature type="transmembrane region" description="Helical" evidence="1">
    <location>
        <begin position="39"/>
        <end position="59"/>
    </location>
</feature>
<dbReference type="EMBL" id="JACHGW010000001">
    <property type="protein sequence ID" value="MBB6049385.1"/>
    <property type="molecule type" value="Genomic_DNA"/>
</dbReference>
<feature type="transmembrane region" description="Helical" evidence="1">
    <location>
        <begin position="101"/>
        <end position="119"/>
    </location>
</feature>
<evidence type="ECO:0000313" key="2">
    <source>
        <dbReference type="EMBL" id="MBB6049385.1"/>
    </source>
</evidence>
<evidence type="ECO:0000313" key="3">
    <source>
        <dbReference type="Proteomes" id="UP000520814"/>
    </source>
</evidence>
<dbReference type="RefSeq" id="WP_184192993.1">
    <property type="nucleotide sequence ID" value="NZ_JACHGW010000001.1"/>
</dbReference>
<reference evidence="2 3" key="1">
    <citation type="submission" date="2020-08" db="EMBL/GenBank/DDBJ databases">
        <title>Genomic Encyclopedia of Type Strains, Phase IV (KMG-IV): sequencing the most valuable type-strain genomes for metagenomic binning, comparative biology and taxonomic classification.</title>
        <authorList>
            <person name="Goeker M."/>
        </authorList>
    </citation>
    <scope>NUCLEOTIDE SEQUENCE [LARGE SCALE GENOMIC DNA]</scope>
    <source>
        <strain evidence="2 3">DSM 23562</strain>
    </source>
</reference>
<proteinExistence type="predicted"/>
<feature type="transmembrane region" description="Helical" evidence="1">
    <location>
        <begin position="126"/>
        <end position="146"/>
    </location>
</feature>